<evidence type="ECO:0000256" key="1">
    <source>
        <dbReference type="SAM" id="MobiDB-lite"/>
    </source>
</evidence>
<keyword evidence="2" id="KW-0732">Signal</keyword>
<accession>A0A2H1WIT0</accession>
<dbReference type="EMBL" id="ODYU01008930">
    <property type="protein sequence ID" value="SOQ52937.1"/>
    <property type="molecule type" value="Genomic_DNA"/>
</dbReference>
<proteinExistence type="predicted"/>
<feature type="compositionally biased region" description="Basic and acidic residues" evidence="1">
    <location>
        <begin position="94"/>
        <end position="115"/>
    </location>
</feature>
<name>A0A2H1WIT0_SPOFR</name>
<feature type="compositionally biased region" description="Basic and acidic residues" evidence="1">
    <location>
        <begin position="124"/>
        <end position="136"/>
    </location>
</feature>
<feature type="signal peptide" evidence="2">
    <location>
        <begin position="1"/>
        <end position="17"/>
    </location>
</feature>
<reference evidence="3" key="1">
    <citation type="submission" date="2016-07" db="EMBL/GenBank/DDBJ databases">
        <authorList>
            <person name="Bretaudeau A."/>
        </authorList>
    </citation>
    <scope>NUCLEOTIDE SEQUENCE</scope>
    <source>
        <strain evidence="3">Rice</strain>
        <tissue evidence="3">Whole body</tissue>
    </source>
</reference>
<evidence type="ECO:0000256" key="2">
    <source>
        <dbReference type="SAM" id="SignalP"/>
    </source>
</evidence>
<feature type="chain" id="PRO_5013917405" evidence="2">
    <location>
        <begin position="18"/>
        <end position="136"/>
    </location>
</feature>
<evidence type="ECO:0000313" key="3">
    <source>
        <dbReference type="EMBL" id="SOQ52937.1"/>
    </source>
</evidence>
<organism evidence="3">
    <name type="scientific">Spodoptera frugiperda</name>
    <name type="common">Fall armyworm</name>
    <dbReference type="NCBI Taxonomy" id="7108"/>
    <lineage>
        <taxon>Eukaryota</taxon>
        <taxon>Metazoa</taxon>
        <taxon>Ecdysozoa</taxon>
        <taxon>Arthropoda</taxon>
        <taxon>Hexapoda</taxon>
        <taxon>Insecta</taxon>
        <taxon>Pterygota</taxon>
        <taxon>Neoptera</taxon>
        <taxon>Endopterygota</taxon>
        <taxon>Lepidoptera</taxon>
        <taxon>Glossata</taxon>
        <taxon>Ditrysia</taxon>
        <taxon>Noctuoidea</taxon>
        <taxon>Noctuidae</taxon>
        <taxon>Amphipyrinae</taxon>
        <taxon>Spodoptera</taxon>
    </lineage>
</organism>
<sequence length="136" mass="15326">MLWRFFIFKAFFLRGESDPMTSPALGEARGCVRLLLTKNHPVATQAFRAGAPVNPLGSPQLRKPENEASFIFYMYIILEPARESVATGSCPIRRTNETDEMKVDAKSCSGLKRDVDDDDDEEETRTPLKNSRDDVL</sequence>
<feature type="region of interest" description="Disordered" evidence="1">
    <location>
        <begin position="87"/>
        <end position="136"/>
    </location>
</feature>
<gene>
    <name evidence="3" type="ORF">SFRICE_014604</name>
</gene>
<dbReference type="AlphaFoldDB" id="A0A2H1WIT0"/>
<protein>
    <submittedName>
        <fullName evidence="3">SFRICE_014604</fullName>
    </submittedName>
</protein>